<name>A0A8C4Q966_EPTBU</name>
<proteinExistence type="predicted"/>
<dbReference type="OMA" id="RTGCMAQ"/>
<sequence>MSERNGQHDKLPGMKRKENEEEERDPLDDILSRTGCLQLHHAVQACIAETQDWRRCQKEVSAFRDCMAAQQSKREAEILRSQAHHPNH</sequence>
<dbReference type="PANTHER" id="PTHR13639">
    <property type="entry name" value="CYTOCHROME C OXIDASE ASSEMBLY FACTOR 4 HOMOLOG, MITOCHONDRIAL"/>
    <property type="match status" value="1"/>
</dbReference>
<dbReference type="InterPro" id="IPR039870">
    <property type="entry name" value="Coa4-like"/>
</dbReference>
<dbReference type="GO" id="GO:0033617">
    <property type="term" value="P:mitochondrial respiratory chain complex IV assembly"/>
    <property type="evidence" value="ECO:0007669"/>
    <property type="project" value="InterPro"/>
</dbReference>
<organism evidence="2 3">
    <name type="scientific">Eptatretus burgeri</name>
    <name type="common">Inshore hagfish</name>
    <dbReference type="NCBI Taxonomy" id="7764"/>
    <lineage>
        <taxon>Eukaryota</taxon>
        <taxon>Metazoa</taxon>
        <taxon>Chordata</taxon>
        <taxon>Craniata</taxon>
        <taxon>Vertebrata</taxon>
        <taxon>Cyclostomata</taxon>
        <taxon>Myxini</taxon>
        <taxon>Myxiniformes</taxon>
        <taxon>Myxinidae</taxon>
        <taxon>Eptatretinae</taxon>
        <taxon>Eptatretus</taxon>
    </lineage>
</organism>
<evidence type="ECO:0000256" key="1">
    <source>
        <dbReference type="SAM" id="MobiDB-lite"/>
    </source>
</evidence>
<feature type="region of interest" description="Disordered" evidence="1">
    <location>
        <begin position="1"/>
        <end position="27"/>
    </location>
</feature>
<dbReference type="Proteomes" id="UP000694388">
    <property type="component" value="Unplaced"/>
</dbReference>
<evidence type="ECO:0000313" key="2">
    <source>
        <dbReference type="Ensembl" id="ENSEBUP00000011967.1"/>
    </source>
</evidence>
<dbReference type="PANTHER" id="PTHR13639:SF2">
    <property type="entry name" value="CYTOCHROME C OXIDASE ASSEMBLY FACTOR 4 HOMOLOG, MITOCHONDRIAL"/>
    <property type="match status" value="1"/>
</dbReference>
<accession>A0A8C4Q966</accession>
<evidence type="ECO:0000313" key="3">
    <source>
        <dbReference type="Proteomes" id="UP000694388"/>
    </source>
</evidence>
<dbReference type="AlphaFoldDB" id="A0A8C4Q966"/>
<protein>
    <recommendedName>
        <fullName evidence="4">Cytochrome c oxidase assembly factor 4 homolog</fullName>
    </recommendedName>
</protein>
<keyword evidence="3" id="KW-1185">Reference proteome</keyword>
<evidence type="ECO:0008006" key="4">
    <source>
        <dbReference type="Google" id="ProtNLM"/>
    </source>
</evidence>
<dbReference type="GO" id="GO:0005758">
    <property type="term" value="C:mitochondrial intermembrane space"/>
    <property type="evidence" value="ECO:0007669"/>
    <property type="project" value="InterPro"/>
</dbReference>
<dbReference type="Ensembl" id="ENSEBUT00000012543.1">
    <property type="protein sequence ID" value="ENSEBUP00000011967.1"/>
    <property type="gene ID" value="ENSEBUG00000007651.1"/>
</dbReference>
<reference evidence="2" key="1">
    <citation type="submission" date="2025-08" db="UniProtKB">
        <authorList>
            <consortium name="Ensembl"/>
        </authorList>
    </citation>
    <scope>IDENTIFICATION</scope>
</reference>
<dbReference type="PROSITE" id="PS51808">
    <property type="entry name" value="CHCH"/>
    <property type="match status" value="1"/>
</dbReference>
<reference evidence="2" key="2">
    <citation type="submission" date="2025-09" db="UniProtKB">
        <authorList>
            <consortium name="Ensembl"/>
        </authorList>
    </citation>
    <scope>IDENTIFICATION</scope>
</reference>
<feature type="compositionally biased region" description="Basic and acidic residues" evidence="1">
    <location>
        <begin position="1"/>
        <end position="19"/>
    </location>
</feature>
<dbReference type="GeneTree" id="ENSGT00960000187460"/>